<name>A0AAD8ME17_9APIA</name>
<dbReference type="Pfam" id="PF02365">
    <property type="entry name" value="NAM"/>
    <property type="match status" value="1"/>
</dbReference>
<evidence type="ECO:0000256" key="1">
    <source>
        <dbReference type="ARBA" id="ARBA00023015"/>
    </source>
</evidence>
<evidence type="ECO:0000256" key="2">
    <source>
        <dbReference type="ARBA" id="ARBA00023125"/>
    </source>
</evidence>
<gene>
    <name evidence="6" type="ORF">POM88_035499</name>
</gene>
<evidence type="ECO:0000256" key="3">
    <source>
        <dbReference type="ARBA" id="ARBA00023163"/>
    </source>
</evidence>
<keyword evidence="1" id="KW-0805">Transcription regulation</keyword>
<sequence length="232" mass="25577">MGFELGDVVGFVFSPTDTDLLKYFLKPKINGEEVSCNFIVEKQIYGANCNPWDVLDSSTPWIASGKSKKIAYVFTRLNDKAPLVRSSVVGNKSLSGSGSGVQRRKQYVKLGGCGSWNGLTGRMPIKDNNKNVLGIRRVLNFQINDVSGALRNNFDFTKLGHYKLDEFVLAGCHDYALCRITLDTSKTPMVVNLQNDDVSNIICSMQSLNVLGKRKSFQAQDCCSGPTKLLCT</sequence>
<dbReference type="EMBL" id="JAUIZM010000008">
    <property type="protein sequence ID" value="KAK1369407.1"/>
    <property type="molecule type" value="Genomic_DNA"/>
</dbReference>
<protein>
    <recommendedName>
        <fullName evidence="5">NAC domain-containing protein</fullName>
    </recommendedName>
</protein>
<dbReference type="Gene3D" id="2.170.150.80">
    <property type="entry name" value="NAC domain"/>
    <property type="match status" value="1"/>
</dbReference>
<feature type="domain" description="NAC" evidence="5">
    <location>
        <begin position="7"/>
        <end position="183"/>
    </location>
</feature>
<comment type="caution">
    <text evidence="6">The sequence shown here is derived from an EMBL/GenBank/DDBJ whole genome shotgun (WGS) entry which is preliminary data.</text>
</comment>
<accession>A0AAD8ME17</accession>
<evidence type="ECO:0000313" key="6">
    <source>
        <dbReference type="EMBL" id="KAK1369407.1"/>
    </source>
</evidence>
<organism evidence="6 7">
    <name type="scientific">Heracleum sosnowskyi</name>
    <dbReference type="NCBI Taxonomy" id="360622"/>
    <lineage>
        <taxon>Eukaryota</taxon>
        <taxon>Viridiplantae</taxon>
        <taxon>Streptophyta</taxon>
        <taxon>Embryophyta</taxon>
        <taxon>Tracheophyta</taxon>
        <taxon>Spermatophyta</taxon>
        <taxon>Magnoliopsida</taxon>
        <taxon>eudicotyledons</taxon>
        <taxon>Gunneridae</taxon>
        <taxon>Pentapetalae</taxon>
        <taxon>asterids</taxon>
        <taxon>campanulids</taxon>
        <taxon>Apiales</taxon>
        <taxon>Apiaceae</taxon>
        <taxon>Apioideae</taxon>
        <taxon>apioid superclade</taxon>
        <taxon>Tordylieae</taxon>
        <taxon>Tordyliinae</taxon>
        <taxon>Heracleum</taxon>
    </lineage>
</organism>
<evidence type="ECO:0000313" key="7">
    <source>
        <dbReference type="Proteomes" id="UP001237642"/>
    </source>
</evidence>
<dbReference type="PROSITE" id="PS51005">
    <property type="entry name" value="NAC"/>
    <property type="match status" value="1"/>
</dbReference>
<keyword evidence="2" id="KW-0238">DNA-binding</keyword>
<dbReference type="AlphaFoldDB" id="A0AAD8ME17"/>
<dbReference type="GO" id="GO:0006355">
    <property type="term" value="P:regulation of DNA-templated transcription"/>
    <property type="evidence" value="ECO:0007669"/>
    <property type="project" value="InterPro"/>
</dbReference>
<dbReference type="Proteomes" id="UP001237642">
    <property type="component" value="Unassembled WGS sequence"/>
</dbReference>
<dbReference type="InterPro" id="IPR036093">
    <property type="entry name" value="NAC_dom_sf"/>
</dbReference>
<dbReference type="PANTHER" id="PTHR31719">
    <property type="entry name" value="NAC TRANSCRIPTION FACTOR 56"/>
    <property type="match status" value="1"/>
</dbReference>
<keyword evidence="7" id="KW-1185">Reference proteome</keyword>
<keyword evidence="4" id="KW-0539">Nucleus</keyword>
<dbReference type="PANTHER" id="PTHR31719:SF43">
    <property type="entry name" value="NAC TRANSCRIPTION FACTOR 56"/>
    <property type="match status" value="1"/>
</dbReference>
<proteinExistence type="predicted"/>
<reference evidence="6" key="1">
    <citation type="submission" date="2023-02" db="EMBL/GenBank/DDBJ databases">
        <title>Genome of toxic invasive species Heracleum sosnowskyi carries increased number of genes despite the absence of recent whole-genome duplications.</title>
        <authorList>
            <person name="Schelkunov M."/>
            <person name="Shtratnikova V."/>
            <person name="Makarenko M."/>
            <person name="Klepikova A."/>
            <person name="Omelchenko D."/>
            <person name="Novikova G."/>
            <person name="Obukhova E."/>
            <person name="Bogdanov V."/>
            <person name="Penin A."/>
            <person name="Logacheva M."/>
        </authorList>
    </citation>
    <scope>NUCLEOTIDE SEQUENCE</scope>
    <source>
        <strain evidence="6">Hsosn_3</strain>
        <tissue evidence="6">Leaf</tissue>
    </source>
</reference>
<dbReference type="InterPro" id="IPR003441">
    <property type="entry name" value="NAC-dom"/>
</dbReference>
<keyword evidence="3" id="KW-0804">Transcription</keyword>
<dbReference type="GO" id="GO:0003677">
    <property type="term" value="F:DNA binding"/>
    <property type="evidence" value="ECO:0007669"/>
    <property type="project" value="UniProtKB-KW"/>
</dbReference>
<evidence type="ECO:0000256" key="4">
    <source>
        <dbReference type="ARBA" id="ARBA00023242"/>
    </source>
</evidence>
<dbReference type="SUPFAM" id="SSF101941">
    <property type="entry name" value="NAC domain"/>
    <property type="match status" value="1"/>
</dbReference>
<reference evidence="6" key="2">
    <citation type="submission" date="2023-05" db="EMBL/GenBank/DDBJ databases">
        <authorList>
            <person name="Schelkunov M.I."/>
        </authorList>
    </citation>
    <scope>NUCLEOTIDE SEQUENCE</scope>
    <source>
        <strain evidence="6">Hsosn_3</strain>
        <tissue evidence="6">Leaf</tissue>
    </source>
</reference>
<evidence type="ECO:0000259" key="5">
    <source>
        <dbReference type="PROSITE" id="PS51005"/>
    </source>
</evidence>